<dbReference type="Pfam" id="PF02622">
    <property type="entry name" value="DUF179"/>
    <property type="match status" value="1"/>
</dbReference>
<dbReference type="SUPFAM" id="SSF143456">
    <property type="entry name" value="VC0467-like"/>
    <property type="match status" value="1"/>
</dbReference>
<dbReference type="PANTHER" id="PTHR30327">
    <property type="entry name" value="UNCHARACTERIZED PROTEIN YQGE"/>
    <property type="match status" value="1"/>
</dbReference>
<evidence type="ECO:0000256" key="2">
    <source>
        <dbReference type="HAMAP-Rule" id="MF_00758"/>
    </source>
</evidence>
<organism evidence="3 4">
    <name type="scientific">Limnohabitans planktonicus II-D5</name>
    <dbReference type="NCBI Taxonomy" id="1293045"/>
    <lineage>
        <taxon>Bacteria</taxon>
        <taxon>Pseudomonadati</taxon>
        <taxon>Pseudomonadota</taxon>
        <taxon>Betaproteobacteria</taxon>
        <taxon>Burkholderiales</taxon>
        <taxon>Comamonadaceae</taxon>
        <taxon>Limnohabitans</taxon>
    </lineage>
</organism>
<dbReference type="GO" id="GO:0005829">
    <property type="term" value="C:cytosol"/>
    <property type="evidence" value="ECO:0007669"/>
    <property type="project" value="TreeGrafter"/>
</dbReference>
<gene>
    <name evidence="3" type="ORF">H663_012630</name>
</gene>
<comment type="similarity">
    <text evidence="1 2">Belongs to the UPF0301 (AlgH) family.</text>
</comment>
<dbReference type="Gene3D" id="3.40.1740.10">
    <property type="entry name" value="VC0467-like"/>
    <property type="match status" value="1"/>
</dbReference>
<dbReference type="AlphaFoldDB" id="A0A2T7UCL4"/>
<keyword evidence="4" id="KW-1185">Reference proteome</keyword>
<dbReference type="HAMAP" id="MF_00758">
    <property type="entry name" value="UPF0301"/>
    <property type="match status" value="1"/>
</dbReference>
<protein>
    <recommendedName>
        <fullName evidence="2">UPF0301 protein H663_012630</fullName>
    </recommendedName>
</protein>
<dbReference type="OrthoDB" id="9807486at2"/>
<dbReference type="Proteomes" id="UP000037507">
    <property type="component" value="Unassembled WGS sequence"/>
</dbReference>
<dbReference type="RefSeq" id="WP_053171920.1">
    <property type="nucleotide sequence ID" value="NZ_LFYT02000015.1"/>
</dbReference>
<dbReference type="STRING" id="1293045.H663_07940"/>
<evidence type="ECO:0000313" key="3">
    <source>
        <dbReference type="EMBL" id="PVE42362.1"/>
    </source>
</evidence>
<proteinExistence type="inferred from homology"/>
<comment type="caution">
    <text evidence="3">The sequence shown here is derived from an EMBL/GenBank/DDBJ whole genome shotgun (WGS) entry which is preliminary data.</text>
</comment>
<dbReference type="PANTHER" id="PTHR30327:SF1">
    <property type="entry name" value="UPF0301 PROTEIN YQGE"/>
    <property type="match status" value="1"/>
</dbReference>
<dbReference type="EMBL" id="LFYT02000015">
    <property type="protein sequence ID" value="PVE42362.1"/>
    <property type="molecule type" value="Genomic_DNA"/>
</dbReference>
<accession>A0A2T7UCL4</accession>
<dbReference type="InterPro" id="IPR003774">
    <property type="entry name" value="AlgH-like"/>
</dbReference>
<name>A0A2T7UCL4_9BURK</name>
<dbReference type="NCBIfam" id="NF001266">
    <property type="entry name" value="PRK00228.1-1"/>
    <property type="match status" value="1"/>
</dbReference>
<sequence length="200" mass="21883">MTADSASIDLKHHFLIAMPGLEDETFARSVIYMCEHSPRGAMGLIINKPADISMRLLFDKVELPLRREDLMQNPVSQGGPVQTERGFVLHDPLRMDKPQDDGGSIYASTLTVPGGLEMTTSRDVLEALSSGAGPRRVLITLGYSSWGEGQLESELGENTWLTVPASADVIFDVPMAERYDRALDLLGLKSWMLSPEAGHA</sequence>
<evidence type="ECO:0000313" key="4">
    <source>
        <dbReference type="Proteomes" id="UP000037507"/>
    </source>
</evidence>
<evidence type="ECO:0000256" key="1">
    <source>
        <dbReference type="ARBA" id="ARBA00009600"/>
    </source>
</evidence>
<reference evidence="3" key="1">
    <citation type="submission" date="2017-04" db="EMBL/GenBank/DDBJ databases">
        <title>Unexpected and diverse lifestyles within the genus Limnohabitans.</title>
        <authorList>
            <person name="Kasalicky V."/>
            <person name="Mehrshad M."/>
            <person name="Andrei S.-A."/>
            <person name="Salcher M."/>
            <person name="Kratochvilova H."/>
            <person name="Simek K."/>
            <person name="Ghai R."/>
        </authorList>
    </citation>
    <scope>NUCLEOTIDE SEQUENCE [LARGE SCALE GENOMIC DNA]</scope>
    <source>
        <strain evidence="3">II-D5</strain>
    </source>
</reference>